<accession>A0ABM1RYS6</accession>
<gene>
    <name evidence="3" type="primary">LOC106475592</name>
</gene>
<reference evidence="3" key="1">
    <citation type="submission" date="2025-08" db="UniProtKB">
        <authorList>
            <consortium name="RefSeq"/>
        </authorList>
    </citation>
    <scope>IDENTIFICATION</scope>
    <source>
        <tissue evidence="3">Muscle</tissue>
    </source>
</reference>
<protein>
    <submittedName>
        <fullName evidence="3">Uncharacterized protein LOC106475592 isoform X2</fullName>
    </submittedName>
</protein>
<feature type="region of interest" description="Disordered" evidence="1">
    <location>
        <begin position="42"/>
        <end position="63"/>
    </location>
</feature>
<keyword evidence="2" id="KW-1185">Reference proteome</keyword>
<evidence type="ECO:0000313" key="3">
    <source>
        <dbReference type="RefSeq" id="XP_022236531.1"/>
    </source>
</evidence>
<dbReference type="Proteomes" id="UP000694941">
    <property type="component" value="Unplaced"/>
</dbReference>
<proteinExistence type="predicted"/>
<organism evidence="2 3">
    <name type="scientific">Limulus polyphemus</name>
    <name type="common">Atlantic horseshoe crab</name>
    <dbReference type="NCBI Taxonomy" id="6850"/>
    <lineage>
        <taxon>Eukaryota</taxon>
        <taxon>Metazoa</taxon>
        <taxon>Ecdysozoa</taxon>
        <taxon>Arthropoda</taxon>
        <taxon>Chelicerata</taxon>
        <taxon>Merostomata</taxon>
        <taxon>Xiphosura</taxon>
        <taxon>Limulidae</taxon>
        <taxon>Limulus</taxon>
    </lineage>
</organism>
<feature type="compositionally biased region" description="Low complexity" evidence="1">
    <location>
        <begin position="47"/>
        <end position="63"/>
    </location>
</feature>
<evidence type="ECO:0000313" key="2">
    <source>
        <dbReference type="Proteomes" id="UP000694941"/>
    </source>
</evidence>
<name>A0ABM1RYS6_LIMPO</name>
<evidence type="ECO:0000256" key="1">
    <source>
        <dbReference type="SAM" id="MobiDB-lite"/>
    </source>
</evidence>
<sequence length="472" mass="51455">MKCLWFQQHNNSSWSPTDTTTTSQQLLQNQVKTQEDVFNVSENNSFEESTARANETNTENENHPNFECVFTENPASPSFWLPSPELPTHSWFMLAIPLLNTSLQLSKVTKNTPGWISCDEVLNQEHPLFNWPVAQPVRTVYSQNIISIPSQSISALLSCSVSSQSSYNPFFVLPKLPENDSGFLADTASSSVLTIPVAQNPEQISTQDFTFPTGSIPSRFNFSQHSGIPQNSPQQMNPPAADKYAAVSDLDNLFHQISKPAATAGFTWSDTSVITSTAFQSSAAPGSVYVTAASNSFSTNTAATWSQPSPLNTQEQGHFSSTNPFQDVLQPTGFDALAPSSAFGIQVRAQNMSEFEQFEPQDNITTSYAFGVRARSSTSFGAFMSANLELGNQPNDIPTNYYGVQNVDFGLSSSASGLSETGTAPTGSQSTGTAWTFENGQQTQMNVCCRNKLGIRPQQQPPQSSVYPFSRP</sequence>
<dbReference type="RefSeq" id="XP_022236531.1">
    <property type="nucleotide sequence ID" value="XM_022380823.1"/>
</dbReference>
<dbReference type="GeneID" id="106475592"/>